<comment type="pathway">
    <text evidence="3 12">Amino-acid biosynthesis; L-tryptophan biosynthesis; L-tryptophan from chorismate: step 5/5.</text>
</comment>
<keyword evidence="8 12" id="KW-0663">Pyridoxal phosphate</keyword>
<dbReference type="EC" id="4.2.1.20" evidence="12"/>
<evidence type="ECO:0000256" key="3">
    <source>
        <dbReference type="ARBA" id="ARBA00004733"/>
    </source>
</evidence>
<evidence type="ECO:0000256" key="12">
    <source>
        <dbReference type="HAMAP-Rule" id="MF_00133"/>
    </source>
</evidence>
<dbReference type="InterPro" id="IPR036052">
    <property type="entry name" value="TrpB-like_PALP_sf"/>
</dbReference>
<keyword evidence="6 12" id="KW-0028">Amino-acid biosynthesis</keyword>
<comment type="similarity">
    <text evidence="4 12">Belongs to the TrpB family.</text>
</comment>
<dbReference type="CDD" id="cd06446">
    <property type="entry name" value="Trp-synth_B"/>
    <property type="match status" value="1"/>
</dbReference>
<evidence type="ECO:0000313" key="15">
    <source>
        <dbReference type="EMBL" id="PZR82511.1"/>
    </source>
</evidence>
<dbReference type="PIRSF" id="PIRSF001413">
    <property type="entry name" value="Trp_syn_beta"/>
    <property type="match status" value="1"/>
</dbReference>
<dbReference type="EMBL" id="QHBU01000070">
    <property type="protein sequence ID" value="PZR82511.1"/>
    <property type="molecule type" value="Genomic_DNA"/>
</dbReference>
<dbReference type="Gene3D" id="3.40.50.1100">
    <property type="match status" value="2"/>
</dbReference>
<reference evidence="15" key="2">
    <citation type="submission" date="2018-05" db="EMBL/GenBank/DDBJ databases">
        <authorList>
            <person name="Ferrari B."/>
        </authorList>
    </citation>
    <scope>NUCLEOTIDE SEQUENCE</scope>
    <source>
        <strain evidence="15">RRmetagenome_bin12</strain>
    </source>
</reference>
<dbReference type="GO" id="GO:0005737">
    <property type="term" value="C:cytoplasm"/>
    <property type="evidence" value="ECO:0007669"/>
    <property type="project" value="TreeGrafter"/>
</dbReference>
<comment type="catalytic activity">
    <reaction evidence="11 12">
        <text>(1S,2R)-1-C-(indol-3-yl)glycerol 3-phosphate + L-serine = D-glyceraldehyde 3-phosphate + L-tryptophan + H2O</text>
        <dbReference type="Rhea" id="RHEA:10532"/>
        <dbReference type="ChEBI" id="CHEBI:15377"/>
        <dbReference type="ChEBI" id="CHEBI:33384"/>
        <dbReference type="ChEBI" id="CHEBI:57912"/>
        <dbReference type="ChEBI" id="CHEBI:58866"/>
        <dbReference type="ChEBI" id="CHEBI:59776"/>
        <dbReference type="EC" id="4.2.1.20"/>
    </reaction>
</comment>
<evidence type="ECO:0000256" key="1">
    <source>
        <dbReference type="ARBA" id="ARBA00001933"/>
    </source>
</evidence>
<evidence type="ECO:0000313" key="14">
    <source>
        <dbReference type="EMBL" id="MBJ7595297.1"/>
    </source>
</evidence>
<dbReference type="EMBL" id="JAEKNS010000111">
    <property type="protein sequence ID" value="MBJ7595297.1"/>
    <property type="molecule type" value="Genomic_DNA"/>
</dbReference>
<evidence type="ECO:0000256" key="6">
    <source>
        <dbReference type="ARBA" id="ARBA00022605"/>
    </source>
</evidence>
<dbReference type="SUPFAM" id="SSF53686">
    <property type="entry name" value="Tryptophan synthase beta subunit-like PLP-dependent enzymes"/>
    <property type="match status" value="1"/>
</dbReference>
<dbReference type="Proteomes" id="UP000248724">
    <property type="component" value="Unassembled WGS sequence"/>
</dbReference>
<dbReference type="InterPro" id="IPR006653">
    <property type="entry name" value="Trp_synth_b_CS"/>
</dbReference>
<comment type="cofactor">
    <cofactor evidence="1 12">
        <name>pyridoxal 5'-phosphate</name>
        <dbReference type="ChEBI" id="CHEBI:597326"/>
    </cofactor>
</comment>
<evidence type="ECO:0000256" key="5">
    <source>
        <dbReference type="ARBA" id="ARBA00011270"/>
    </source>
</evidence>
<dbReference type="InterPro" id="IPR001926">
    <property type="entry name" value="TrpB-like_PALP"/>
</dbReference>
<reference evidence="14 17" key="3">
    <citation type="submission" date="2020-10" db="EMBL/GenBank/DDBJ databases">
        <title>Ca. Dormibacterota MAGs.</title>
        <authorList>
            <person name="Montgomery K."/>
        </authorList>
    </citation>
    <scope>NUCLEOTIDE SEQUENCE [LARGE SCALE GENOMIC DNA]</scope>
    <source>
        <strain evidence="14">SC8812_S17_18</strain>
    </source>
</reference>
<evidence type="ECO:0000256" key="7">
    <source>
        <dbReference type="ARBA" id="ARBA00022822"/>
    </source>
</evidence>
<reference evidence="15 16" key="1">
    <citation type="journal article" date="2017" name="Nature">
        <title>Atmospheric trace gases support primary production in Antarctic desert surface soil.</title>
        <authorList>
            <person name="Ji M."/>
            <person name="Greening C."/>
            <person name="Vanwonterghem I."/>
            <person name="Carere C.R."/>
            <person name="Bay S.K."/>
            <person name="Steen J.A."/>
            <person name="Montgomery K."/>
            <person name="Lines T."/>
            <person name="Beardall J."/>
            <person name="van Dorst J."/>
            <person name="Snape I."/>
            <person name="Stott M.B."/>
            <person name="Hugenholtz P."/>
            <person name="Ferrari B.C."/>
        </authorList>
    </citation>
    <scope>NUCLEOTIDE SEQUENCE [LARGE SCALE GENOMIC DNA]</scope>
    <source>
        <strain evidence="15">RRmetagenome_bin12</strain>
    </source>
</reference>
<dbReference type="UniPathway" id="UPA00035">
    <property type="reaction ID" value="UER00044"/>
</dbReference>
<organism evidence="15 16">
    <name type="scientific">Candidatus Aeolococcus gillhamiae</name>
    <dbReference type="NCBI Taxonomy" id="3127015"/>
    <lineage>
        <taxon>Bacteria</taxon>
        <taxon>Bacillati</taxon>
        <taxon>Candidatus Dormiibacterota</taxon>
        <taxon>Candidatus Dormibacteria</taxon>
        <taxon>Candidatus Aeolococcales</taxon>
        <taxon>Candidatus Aeolococcaceae</taxon>
        <taxon>Candidatus Aeolococcus</taxon>
    </lineage>
</organism>
<dbReference type="InterPro" id="IPR023026">
    <property type="entry name" value="Trp_synth_beta/beta-like"/>
</dbReference>
<dbReference type="Proteomes" id="UP000606991">
    <property type="component" value="Unassembled WGS sequence"/>
</dbReference>
<evidence type="ECO:0000256" key="9">
    <source>
        <dbReference type="ARBA" id="ARBA00023141"/>
    </source>
</evidence>
<accession>A0A934NAH4</accession>
<evidence type="ECO:0000256" key="11">
    <source>
        <dbReference type="ARBA" id="ARBA00049047"/>
    </source>
</evidence>
<dbReference type="PANTHER" id="PTHR48077:SF3">
    <property type="entry name" value="TRYPTOPHAN SYNTHASE"/>
    <property type="match status" value="1"/>
</dbReference>
<name>A0A2W6AX11_9BACT</name>
<evidence type="ECO:0000313" key="17">
    <source>
        <dbReference type="Proteomes" id="UP000606991"/>
    </source>
</evidence>
<comment type="subunit">
    <text evidence="5 12">Tetramer of two alpha and two beta chains.</text>
</comment>
<dbReference type="PANTHER" id="PTHR48077">
    <property type="entry name" value="TRYPTOPHAN SYNTHASE-RELATED"/>
    <property type="match status" value="1"/>
</dbReference>
<comment type="function">
    <text evidence="2 12">The beta subunit is responsible for the synthesis of L-tryptophan from indole and L-serine.</text>
</comment>
<feature type="domain" description="Tryptophan synthase beta chain-like PALP" evidence="13">
    <location>
        <begin position="52"/>
        <end position="377"/>
    </location>
</feature>
<evidence type="ECO:0000259" key="13">
    <source>
        <dbReference type="Pfam" id="PF00291"/>
    </source>
</evidence>
<feature type="modified residue" description="N6-(pyridoxal phosphate)lysine" evidence="12">
    <location>
        <position position="87"/>
    </location>
</feature>
<dbReference type="InterPro" id="IPR006654">
    <property type="entry name" value="Trp_synth_beta"/>
</dbReference>
<keyword evidence="9 12" id="KW-0057">Aromatic amino acid biosynthesis</keyword>
<protein>
    <recommendedName>
        <fullName evidence="12">Tryptophan synthase beta chain</fullName>
        <ecNumber evidence="12">4.2.1.20</ecNumber>
    </recommendedName>
</protein>
<dbReference type="Pfam" id="PF00291">
    <property type="entry name" value="PALP"/>
    <property type="match status" value="1"/>
</dbReference>
<evidence type="ECO:0000256" key="2">
    <source>
        <dbReference type="ARBA" id="ARBA00002786"/>
    </source>
</evidence>
<keyword evidence="10 12" id="KW-0456">Lyase</keyword>
<dbReference type="NCBIfam" id="TIGR00263">
    <property type="entry name" value="trpB"/>
    <property type="match status" value="1"/>
</dbReference>
<gene>
    <name evidence="12 15" type="primary">trpB</name>
    <name evidence="15" type="ORF">DLM65_03710</name>
    <name evidence="14" type="ORF">JF886_10640</name>
</gene>
<dbReference type="FunFam" id="3.40.50.1100:FF:000004">
    <property type="entry name" value="Tryptophan synthase beta chain"/>
    <property type="match status" value="1"/>
</dbReference>
<keyword evidence="7 12" id="KW-0822">Tryptophan biosynthesis</keyword>
<accession>A0A2W6AX11</accession>
<dbReference type="GO" id="GO:0004834">
    <property type="term" value="F:tryptophan synthase activity"/>
    <property type="evidence" value="ECO:0007669"/>
    <property type="project" value="UniProtKB-UniRule"/>
</dbReference>
<dbReference type="AlphaFoldDB" id="A0A2W6AX11"/>
<dbReference type="FunFam" id="3.40.50.1100:FF:000001">
    <property type="entry name" value="Tryptophan synthase beta chain"/>
    <property type="match status" value="1"/>
</dbReference>
<comment type="caution">
    <text evidence="15">The sequence shown here is derived from an EMBL/GenBank/DDBJ whole genome shotgun (WGS) entry which is preliminary data.</text>
</comment>
<proteinExistence type="inferred from homology"/>
<sequence>MTTTRGRFGSYGGAYVPETVVPALAELEVSMDEALADAAFQAELRGLLHDYAGRPTPMTHVSRLSEASGGAQIWLKREDLLHTGAHKINNALGQVLLADRMGKRRIIAETGAGQHGVATATACARAGLGCTVYMGREDMRRQALNVYRMQLLGATVLPVDSGAGTLKDATNEAIRDWVANVRDTHYVIGSSVGPHPYPTLVRTLQRVIGDETRAECLARLGGLPAAVVACVGGGSNAIGMFAAFLDDNAVELIGVEAAGRGLDGGQHAAPLSRGRPGVLHGSNSYLMQDEHGQVLTAHSISAGLDYPGVGPEHSALRDTGRVRYVSAEDGEALAAFHRLCRLEGIIPALESSHALHAAEQFAAAQPADAVVVVCLSGRGDKDIGTVREHESDDAAG</sequence>
<evidence type="ECO:0000256" key="4">
    <source>
        <dbReference type="ARBA" id="ARBA00009982"/>
    </source>
</evidence>
<dbReference type="PROSITE" id="PS00168">
    <property type="entry name" value="TRP_SYNTHASE_BETA"/>
    <property type="match status" value="1"/>
</dbReference>
<dbReference type="RefSeq" id="WP_337312277.1">
    <property type="nucleotide sequence ID" value="NZ_JAEKNS010000111.1"/>
</dbReference>
<evidence type="ECO:0000256" key="8">
    <source>
        <dbReference type="ARBA" id="ARBA00022898"/>
    </source>
</evidence>
<evidence type="ECO:0000313" key="16">
    <source>
        <dbReference type="Proteomes" id="UP000248724"/>
    </source>
</evidence>
<evidence type="ECO:0000256" key="10">
    <source>
        <dbReference type="ARBA" id="ARBA00023239"/>
    </source>
</evidence>
<dbReference type="HAMAP" id="MF_00133">
    <property type="entry name" value="Trp_synth_beta"/>
    <property type="match status" value="1"/>
</dbReference>